<evidence type="ECO:0000256" key="4">
    <source>
        <dbReference type="PROSITE-ProRule" id="PRU00175"/>
    </source>
</evidence>
<keyword evidence="7" id="KW-1185">Reference proteome</keyword>
<dbReference type="KEGG" id="ehx:EMIHUDRAFT_256753"/>
<dbReference type="InterPro" id="IPR049548">
    <property type="entry name" value="Sina-like_RING"/>
</dbReference>
<dbReference type="InterPro" id="IPR001841">
    <property type="entry name" value="Znf_RING"/>
</dbReference>
<sequence length="128" mass="13787">MECPICLEVQDGPQHQCREGHVYCASCDSNLRAPRRCPECRMALGPLNQAIRCRSHEERIAALPAACSHCGLATTRGEVAAHEQDCPQRPRACAAAEAGCAWSGLLADKAAHEATCPFAVCQRMMAPL</sequence>
<dbReference type="HOGENOM" id="CLU_131802_0_0_1"/>
<evidence type="ECO:0000313" key="6">
    <source>
        <dbReference type="EnsemblProtists" id="EOD13712"/>
    </source>
</evidence>
<accession>A0A0D3IR27</accession>
<dbReference type="Pfam" id="PF21362">
    <property type="entry name" value="Sina_RING"/>
    <property type="match status" value="1"/>
</dbReference>
<evidence type="ECO:0000259" key="5">
    <source>
        <dbReference type="PROSITE" id="PS50089"/>
    </source>
</evidence>
<dbReference type="Proteomes" id="UP000013827">
    <property type="component" value="Unassembled WGS sequence"/>
</dbReference>
<dbReference type="eggNOG" id="ENOG502SYN6">
    <property type="taxonomic scope" value="Eukaryota"/>
</dbReference>
<dbReference type="InterPro" id="IPR013083">
    <property type="entry name" value="Znf_RING/FYVE/PHD"/>
</dbReference>
<evidence type="ECO:0000313" key="7">
    <source>
        <dbReference type="Proteomes" id="UP000013827"/>
    </source>
</evidence>
<evidence type="ECO:0000256" key="1">
    <source>
        <dbReference type="ARBA" id="ARBA00022723"/>
    </source>
</evidence>
<proteinExistence type="predicted"/>
<dbReference type="AlphaFoldDB" id="A0A0D3IR27"/>
<reference evidence="6" key="2">
    <citation type="submission" date="2024-10" db="UniProtKB">
        <authorList>
            <consortium name="EnsemblProtists"/>
        </authorList>
    </citation>
    <scope>IDENTIFICATION</scope>
</reference>
<dbReference type="GO" id="GO:0061630">
    <property type="term" value="F:ubiquitin protein ligase activity"/>
    <property type="evidence" value="ECO:0007669"/>
    <property type="project" value="TreeGrafter"/>
</dbReference>
<evidence type="ECO:0000256" key="2">
    <source>
        <dbReference type="ARBA" id="ARBA00022771"/>
    </source>
</evidence>
<keyword evidence="2 4" id="KW-0863">Zinc-finger</keyword>
<evidence type="ECO:0000256" key="3">
    <source>
        <dbReference type="ARBA" id="ARBA00022833"/>
    </source>
</evidence>
<dbReference type="GO" id="GO:0005737">
    <property type="term" value="C:cytoplasm"/>
    <property type="evidence" value="ECO:0007669"/>
    <property type="project" value="TreeGrafter"/>
</dbReference>
<dbReference type="STRING" id="2903.R1BVE2"/>
<dbReference type="PANTHER" id="PTHR10315:SF117">
    <property type="entry name" value="RING-TYPE E3 UBIQUITIN TRANSFERASE"/>
    <property type="match status" value="1"/>
</dbReference>
<name>A0A0D3IR27_EMIH1</name>
<dbReference type="InterPro" id="IPR052088">
    <property type="entry name" value="E3_ubiquitin-ligase_SINA"/>
</dbReference>
<dbReference type="GO" id="GO:0008270">
    <property type="term" value="F:zinc ion binding"/>
    <property type="evidence" value="ECO:0007669"/>
    <property type="project" value="UniProtKB-KW"/>
</dbReference>
<dbReference type="PROSITE" id="PS50089">
    <property type="entry name" value="ZF_RING_2"/>
    <property type="match status" value="1"/>
</dbReference>
<protein>
    <recommendedName>
        <fullName evidence="5">RING-type domain-containing protein</fullName>
    </recommendedName>
</protein>
<dbReference type="EnsemblProtists" id="EOD13712">
    <property type="protein sequence ID" value="EOD13712"/>
    <property type="gene ID" value="EMIHUDRAFT_256753"/>
</dbReference>
<keyword evidence="3" id="KW-0862">Zinc</keyword>
<keyword evidence="1" id="KW-0479">Metal-binding</keyword>
<dbReference type="RefSeq" id="XP_005766141.1">
    <property type="nucleotide sequence ID" value="XM_005766084.1"/>
</dbReference>
<organism evidence="6 7">
    <name type="scientific">Emiliania huxleyi (strain CCMP1516)</name>
    <dbReference type="NCBI Taxonomy" id="280463"/>
    <lineage>
        <taxon>Eukaryota</taxon>
        <taxon>Haptista</taxon>
        <taxon>Haptophyta</taxon>
        <taxon>Prymnesiophyceae</taxon>
        <taxon>Isochrysidales</taxon>
        <taxon>Noelaerhabdaceae</taxon>
        <taxon>Emiliania</taxon>
    </lineage>
</organism>
<dbReference type="SUPFAM" id="SSF49599">
    <property type="entry name" value="TRAF domain-like"/>
    <property type="match status" value="1"/>
</dbReference>
<feature type="domain" description="RING-type" evidence="5">
    <location>
        <begin position="3"/>
        <end position="41"/>
    </location>
</feature>
<reference evidence="7" key="1">
    <citation type="journal article" date="2013" name="Nature">
        <title>Pan genome of the phytoplankton Emiliania underpins its global distribution.</title>
        <authorList>
            <person name="Read B.A."/>
            <person name="Kegel J."/>
            <person name="Klute M.J."/>
            <person name="Kuo A."/>
            <person name="Lefebvre S.C."/>
            <person name="Maumus F."/>
            <person name="Mayer C."/>
            <person name="Miller J."/>
            <person name="Monier A."/>
            <person name="Salamov A."/>
            <person name="Young J."/>
            <person name="Aguilar M."/>
            <person name="Claverie J.M."/>
            <person name="Frickenhaus S."/>
            <person name="Gonzalez K."/>
            <person name="Herman E.K."/>
            <person name="Lin Y.C."/>
            <person name="Napier J."/>
            <person name="Ogata H."/>
            <person name="Sarno A.F."/>
            <person name="Shmutz J."/>
            <person name="Schroeder D."/>
            <person name="de Vargas C."/>
            <person name="Verret F."/>
            <person name="von Dassow P."/>
            <person name="Valentin K."/>
            <person name="Van de Peer Y."/>
            <person name="Wheeler G."/>
            <person name="Dacks J.B."/>
            <person name="Delwiche C.F."/>
            <person name="Dyhrman S.T."/>
            <person name="Glockner G."/>
            <person name="John U."/>
            <person name="Richards T."/>
            <person name="Worden A.Z."/>
            <person name="Zhang X."/>
            <person name="Grigoriev I.V."/>
            <person name="Allen A.E."/>
            <person name="Bidle K."/>
            <person name="Borodovsky M."/>
            <person name="Bowler C."/>
            <person name="Brownlee C."/>
            <person name="Cock J.M."/>
            <person name="Elias M."/>
            <person name="Gladyshev V.N."/>
            <person name="Groth M."/>
            <person name="Guda C."/>
            <person name="Hadaegh A."/>
            <person name="Iglesias-Rodriguez M.D."/>
            <person name="Jenkins J."/>
            <person name="Jones B.M."/>
            <person name="Lawson T."/>
            <person name="Leese F."/>
            <person name="Lindquist E."/>
            <person name="Lobanov A."/>
            <person name="Lomsadze A."/>
            <person name="Malik S.B."/>
            <person name="Marsh M.E."/>
            <person name="Mackinder L."/>
            <person name="Mock T."/>
            <person name="Mueller-Roeber B."/>
            <person name="Pagarete A."/>
            <person name="Parker M."/>
            <person name="Probert I."/>
            <person name="Quesneville H."/>
            <person name="Raines C."/>
            <person name="Rensing S.A."/>
            <person name="Riano-Pachon D.M."/>
            <person name="Richier S."/>
            <person name="Rokitta S."/>
            <person name="Shiraiwa Y."/>
            <person name="Soanes D.M."/>
            <person name="van der Giezen M."/>
            <person name="Wahlund T.M."/>
            <person name="Williams B."/>
            <person name="Wilson W."/>
            <person name="Wolfe G."/>
            <person name="Wurch L.L."/>
        </authorList>
    </citation>
    <scope>NUCLEOTIDE SEQUENCE</scope>
</reference>
<dbReference type="GeneID" id="17259863"/>
<dbReference type="Gene3D" id="3.30.40.10">
    <property type="entry name" value="Zinc/RING finger domain, C3HC4 (zinc finger)"/>
    <property type="match status" value="2"/>
</dbReference>
<dbReference type="SUPFAM" id="SSF57850">
    <property type="entry name" value="RING/U-box"/>
    <property type="match status" value="1"/>
</dbReference>
<dbReference type="PANTHER" id="PTHR10315">
    <property type="entry name" value="E3 UBIQUITIN PROTEIN LIGASE SIAH"/>
    <property type="match status" value="1"/>
</dbReference>